<dbReference type="EMBL" id="AYRZ02000009">
    <property type="protein sequence ID" value="PHT73741.1"/>
    <property type="molecule type" value="Genomic_DNA"/>
</dbReference>
<comment type="caution">
    <text evidence="1">The sequence shown here is derived from an EMBL/GenBank/DDBJ whole genome shotgun (WGS) entry which is preliminary data.</text>
</comment>
<gene>
    <name evidence="1" type="ORF">T459_24526</name>
</gene>
<keyword evidence="2" id="KW-1185">Reference proteome</keyword>
<dbReference type="STRING" id="4072.A0A2G2YVT8"/>
<organism evidence="1 2">
    <name type="scientific">Capsicum annuum</name>
    <name type="common">Capsicum pepper</name>
    <dbReference type="NCBI Taxonomy" id="4072"/>
    <lineage>
        <taxon>Eukaryota</taxon>
        <taxon>Viridiplantae</taxon>
        <taxon>Streptophyta</taxon>
        <taxon>Embryophyta</taxon>
        <taxon>Tracheophyta</taxon>
        <taxon>Spermatophyta</taxon>
        <taxon>Magnoliopsida</taxon>
        <taxon>eudicotyledons</taxon>
        <taxon>Gunneridae</taxon>
        <taxon>Pentapetalae</taxon>
        <taxon>asterids</taxon>
        <taxon>lamiids</taxon>
        <taxon>Solanales</taxon>
        <taxon>Solanaceae</taxon>
        <taxon>Solanoideae</taxon>
        <taxon>Capsiceae</taxon>
        <taxon>Capsicum</taxon>
    </lineage>
</organism>
<dbReference type="Proteomes" id="UP000222542">
    <property type="component" value="Unassembled WGS sequence"/>
</dbReference>
<reference evidence="1 2" key="2">
    <citation type="journal article" date="2017" name="Genome Biol.">
        <title>New reference genome sequences of hot pepper reveal the massive evolution of plant disease-resistance genes by retroduplication.</title>
        <authorList>
            <person name="Kim S."/>
            <person name="Park J."/>
            <person name="Yeom S.I."/>
            <person name="Kim Y.M."/>
            <person name="Seo E."/>
            <person name="Kim K.T."/>
            <person name="Kim M.S."/>
            <person name="Lee J.M."/>
            <person name="Cheong K."/>
            <person name="Shin H.S."/>
            <person name="Kim S.B."/>
            <person name="Han K."/>
            <person name="Lee J."/>
            <person name="Park M."/>
            <person name="Lee H.A."/>
            <person name="Lee H.Y."/>
            <person name="Lee Y."/>
            <person name="Oh S."/>
            <person name="Lee J.H."/>
            <person name="Choi E."/>
            <person name="Choi E."/>
            <person name="Lee S.E."/>
            <person name="Jeon J."/>
            <person name="Kim H."/>
            <person name="Choi G."/>
            <person name="Song H."/>
            <person name="Lee J."/>
            <person name="Lee S.C."/>
            <person name="Kwon J.K."/>
            <person name="Lee H.Y."/>
            <person name="Koo N."/>
            <person name="Hong Y."/>
            <person name="Kim R.W."/>
            <person name="Kang W.H."/>
            <person name="Huh J.H."/>
            <person name="Kang B.C."/>
            <person name="Yang T.J."/>
            <person name="Lee Y.H."/>
            <person name="Bennetzen J.L."/>
            <person name="Choi D."/>
        </authorList>
    </citation>
    <scope>NUCLEOTIDE SEQUENCE [LARGE SCALE GENOMIC DNA]</scope>
    <source>
        <strain evidence="2">cv. CM334</strain>
    </source>
</reference>
<dbReference type="AlphaFoldDB" id="A0A2G2YVT8"/>
<accession>A0A2G2YVT8</accession>
<proteinExistence type="predicted"/>
<dbReference type="SUPFAM" id="SSF53756">
    <property type="entry name" value="UDP-Glycosyltransferase/glycogen phosphorylase"/>
    <property type="match status" value="1"/>
</dbReference>
<evidence type="ECO:0000313" key="2">
    <source>
        <dbReference type="Proteomes" id="UP000222542"/>
    </source>
</evidence>
<protein>
    <submittedName>
        <fullName evidence="1">Uncharacterized protein</fullName>
    </submittedName>
</protein>
<evidence type="ECO:0000313" key="1">
    <source>
        <dbReference type="EMBL" id="PHT73741.1"/>
    </source>
</evidence>
<name>A0A2G2YVT8_CAPAN</name>
<dbReference type="Gramene" id="PHT73741">
    <property type="protein sequence ID" value="PHT73741"/>
    <property type="gene ID" value="T459_24526"/>
</dbReference>
<reference evidence="1 2" key="1">
    <citation type="journal article" date="2014" name="Nat. Genet.">
        <title>Genome sequence of the hot pepper provides insights into the evolution of pungency in Capsicum species.</title>
        <authorList>
            <person name="Kim S."/>
            <person name="Park M."/>
            <person name="Yeom S.I."/>
            <person name="Kim Y.M."/>
            <person name="Lee J.M."/>
            <person name="Lee H.A."/>
            <person name="Seo E."/>
            <person name="Choi J."/>
            <person name="Cheong K."/>
            <person name="Kim K.T."/>
            <person name="Jung K."/>
            <person name="Lee G.W."/>
            <person name="Oh S.K."/>
            <person name="Bae C."/>
            <person name="Kim S.B."/>
            <person name="Lee H.Y."/>
            <person name="Kim S.Y."/>
            <person name="Kim M.S."/>
            <person name="Kang B.C."/>
            <person name="Jo Y.D."/>
            <person name="Yang H.B."/>
            <person name="Jeong H.J."/>
            <person name="Kang W.H."/>
            <person name="Kwon J.K."/>
            <person name="Shin C."/>
            <person name="Lim J.Y."/>
            <person name="Park J.H."/>
            <person name="Huh J.H."/>
            <person name="Kim J.S."/>
            <person name="Kim B.D."/>
            <person name="Cohen O."/>
            <person name="Paran I."/>
            <person name="Suh M.C."/>
            <person name="Lee S.B."/>
            <person name="Kim Y.K."/>
            <person name="Shin Y."/>
            <person name="Noh S.J."/>
            <person name="Park J."/>
            <person name="Seo Y.S."/>
            <person name="Kwon S.Y."/>
            <person name="Kim H.A."/>
            <person name="Park J.M."/>
            <person name="Kim H.J."/>
            <person name="Choi S.B."/>
            <person name="Bosland P.W."/>
            <person name="Reeves G."/>
            <person name="Jo S.H."/>
            <person name="Lee B.W."/>
            <person name="Cho H.T."/>
            <person name="Choi H.S."/>
            <person name="Lee M.S."/>
            <person name="Yu Y."/>
            <person name="Do Choi Y."/>
            <person name="Park B.S."/>
            <person name="van Deynze A."/>
            <person name="Ashrafi H."/>
            <person name="Hill T."/>
            <person name="Kim W.T."/>
            <person name="Pai H.S."/>
            <person name="Ahn H.K."/>
            <person name="Yeam I."/>
            <person name="Giovannoni J.J."/>
            <person name="Rose J.K."/>
            <person name="Sorensen I."/>
            <person name="Lee S.J."/>
            <person name="Kim R.W."/>
            <person name="Choi I.Y."/>
            <person name="Choi B.S."/>
            <person name="Lim J.S."/>
            <person name="Lee Y.H."/>
            <person name="Choi D."/>
        </authorList>
    </citation>
    <scope>NUCLEOTIDE SEQUENCE [LARGE SCALE GENOMIC DNA]</scope>
    <source>
        <strain evidence="2">cv. CM334</strain>
    </source>
</reference>
<dbReference type="Gene3D" id="3.40.50.2000">
    <property type="entry name" value="Glycogen Phosphorylase B"/>
    <property type="match status" value="2"/>
</dbReference>
<sequence>MAAVIEKAVRTLMGTPEGEEMRHRAMELSNKIKSSVSRGGLAHKERESFISCITK</sequence>